<evidence type="ECO:0000313" key="20">
    <source>
        <dbReference type="Proteomes" id="UP000053766"/>
    </source>
</evidence>
<feature type="transmembrane region" description="Helical" evidence="16">
    <location>
        <begin position="21"/>
        <end position="44"/>
    </location>
</feature>
<dbReference type="Gene3D" id="1.10.565.10">
    <property type="entry name" value="Retinoid X Receptor"/>
    <property type="match status" value="1"/>
</dbReference>
<dbReference type="OrthoDB" id="6019623at2759"/>
<keyword evidence="13" id="KW-0804">Transcription</keyword>
<reference evidence="20" key="2">
    <citation type="journal article" date="2016" name="Sci. Rep.">
        <title>Dictyocaulus viviparus genome, variome and transcriptome elucidate lungworm biology and support future intervention.</title>
        <authorList>
            <person name="McNulty S.N."/>
            <person name="Strube C."/>
            <person name="Rosa B.A."/>
            <person name="Martin J.C."/>
            <person name="Tyagi R."/>
            <person name="Choi Y.J."/>
            <person name="Wang Q."/>
            <person name="Hallsworth Pepin K."/>
            <person name="Zhang X."/>
            <person name="Ozersky P."/>
            <person name="Wilson R.K."/>
            <person name="Sternberg P.W."/>
            <person name="Gasser R.B."/>
            <person name="Mitreva M."/>
        </authorList>
    </citation>
    <scope>NUCLEOTIDE SEQUENCE [LARGE SCALE GENOMIC DNA]</scope>
    <source>
        <strain evidence="20">HannoverDv2000</strain>
    </source>
</reference>
<dbReference type="Pfam" id="PF10034">
    <property type="entry name" value="Dpy19"/>
    <property type="match status" value="1"/>
</dbReference>
<evidence type="ECO:0000259" key="18">
    <source>
        <dbReference type="PROSITE" id="PS51843"/>
    </source>
</evidence>
<dbReference type="SUPFAM" id="SSF57716">
    <property type="entry name" value="Glucocorticoid receptor-like (DNA-binding domain)"/>
    <property type="match status" value="1"/>
</dbReference>
<gene>
    <name evidence="19" type="ORF">DICVIV_06133</name>
</gene>
<feature type="transmembrane region" description="Helical" evidence="16">
    <location>
        <begin position="272"/>
        <end position="290"/>
    </location>
</feature>
<feature type="domain" description="NR LBD" evidence="18">
    <location>
        <begin position="625"/>
        <end position="907"/>
    </location>
</feature>
<keyword evidence="14" id="KW-0675">Receptor</keyword>
<dbReference type="SUPFAM" id="SSF48508">
    <property type="entry name" value="Nuclear receptor ligand-binding domain"/>
    <property type="match status" value="1"/>
</dbReference>
<sequence length="915" mass="105422">MSASTLARRLSRIGITNPHYFYIKHVFALAGTTAGWLFVLGWLVSDNLLGGFMTALAFAFNHSEATRVQWTPPLRESFAFPMIIAQISIVTYILKNNRSGTFYAFGMMIFGVLAMLFWQFSQFAFFTQVTSLVSVYAFDYIPQRTMSCLLWGHLASFMISFVMLFGNEMLITSIYIASIISAFILLHFHFVLNRITLRPLYVATVLLCFISGTVLIKFGTTRLLRVEDDAHIFDILRSKFTNFSTFHTRLYTCSAEFDFISYETLQKLCATWLIPCAFLGVLLFGVSLLFMEGKELLYRSREQSKPHAEVFYNVVQMCCYAVMAVLIMRLKLFFTPHLCICSALLANDKLLKSAMIQLDKRVHAVIVVALIAVMAYEGRSNIEKQLSIKGEYSNPEQEMLFDWIMKETKPDSVFAGTMPVMANVKLTTLRPIVNHPHYENVGISKKSIKEVHKLLKEMGVNYFVFQLFNCAPDLVRPYCSYRGMWDEDDRENVENVSICDLMRVAVTQKDSHGIKPFTIAYSRNNNYVKSTKKTRLSKRRSFTVTAPEEELCLVCGDKASGYHYNALTCEGCKGFFRRSITRRAVYYCKYGRACDIDMYMRRKCQHCRLEKCMKIGMRSELVIPEEQCRIKREAKLRQRSNQPTEIAEVPSSSSEDLHLQMSCGSHIGVGRKLSVESEELLSRMKNIWNFISLARDEALTALAMQPPSCSTAFHKLAELTILEAQYAHKFVRHLPGFSRLHAVDRKTLQKVSKMEIIILRTANKYDTDKDCLILGNDRQTFCYDRKMYCDAGMAWLADFLFKFAKRLRELSLDSTQMLLLEAVIVFSERPGLLNARIVEETQEIYMETLKQLFRIDQTENPEFHNNLMSTFSDLRRFCSQHIDGSALRLTHLDEPMIMKPSLLDRMMRDHCLPYF</sequence>
<dbReference type="Proteomes" id="UP000053766">
    <property type="component" value="Unassembled WGS sequence"/>
</dbReference>
<evidence type="ECO:0000313" key="19">
    <source>
        <dbReference type="EMBL" id="KJH47780.1"/>
    </source>
</evidence>
<keyword evidence="11" id="KW-0238">DNA-binding</keyword>
<dbReference type="FunFam" id="3.30.50.10:FF:000031">
    <property type="entry name" value="Ecdysone receptor A1"/>
    <property type="match status" value="1"/>
</dbReference>
<evidence type="ECO:0000256" key="15">
    <source>
        <dbReference type="ARBA" id="ARBA00023242"/>
    </source>
</evidence>
<keyword evidence="15" id="KW-0539">Nucleus</keyword>
<feature type="transmembrane region" description="Helical" evidence="16">
    <location>
        <begin position="172"/>
        <end position="192"/>
    </location>
</feature>
<dbReference type="InterPro" id="IPR018732">
    <property type="entry name" value="Dpy-19/Dpy-19-like"/>
</dbReference>
<dbReference type="PRINTS" id="PR00047">
    <property type="entry name" value="STROIDFINGER"/>
</dbReference>
<dbReference type="GO" id="GO:0003700">
    <property type="term" value="F:DNA-binding transcription factor activity"/>
    <property type="evidence" value="ECO:0007669"/>
    <property type="project" value="InterPro"/>
</dbReference>
<evidence type="ECO:0000259" key="17">
    <source>
        <dbReference type="PROSITE" id="PS51030"/>
    </source>
</evidence>
<dbReference type="InterPro" id="IPR001723">
    <property type="entry name" value="Nuclear_hrmn_rcpt"/>
</dbReference>
<evidence type="ECO:0000256" key="1">
    <source>
        <dbReference type="ARBA" id="ARBA00004141"/>
    </source>
</evidence>
<keyword evidence="6" id="KW-0479">Metal-binding</keyword>
<dbReference type="GO" id="GO:0000030">
    <property type="term" value="F:mannosyltransferase activity"/>
    <property type="evidence" value="ECO:0007669"/>
    <property type="project" value="TreeGrafter"/>
</dbReference>
<evidence type="ECO:0000256" key="10">
    <source>
        <dbReference type="ARBA" id="ARBA00023015"/>
    </source>
</evidence>
<comment type="similarity">
    <text evidence="2">Belongs to the dpy-19 family.</text>
</comment>
<dbReference type="Pfam" id="PF00105">
    <property type="entry name" value="zf-C4"/>
    <property type="match status" value="1"/>
</dbReference>
<evidence type="ECO:0000256" key="8">
    <source>
        <dbReference type="ARBA" id="ARBA00022833"/>
    </source>
</evidence>
<evidence type="ECO:0000256" key="13">
    <source>
        <dbReference type="ARBA" id="ARBA00023163"/>
    </source>
</evidence>
<dbReference type="STRING" id="29172.A0A0D8XTF1"/>
<evidence type="ECO:0000256" key="14">
    <source>
        <dbReference type="ARBA" id="ARBA00023170"/>
    </source>
</evidence>
<dbReference type="PROSITE" id="PS51030">
    <property type="entry name" value="NUCLEAR_REC_DBD_2"/>
    <property type="match status" value="1"/>
</dbReference>
<keyword evidence="5 16" id="KW-0812">Transmembrane</keyword>
<keyword evidence="10" id="KW-0805">Transcription regulation</keyword>
<dbReference type="PROSITE" id="PS00031">
    <property type="entry name" value="NUCLEAR_REC_DBD_1"/>
    <property type="match status" value="1"/>
</dbReference>
<keyword evidence="4" id="KW-0808">Transferase</keyword>
<feature type="transmembrane region" description="Helical" evidence="16">
    <location>
        <begin position="101"/>
        <end position="118"/>
    </location>
</feature>
<dbReference type="Gene3D" id="3.30.50.10">
    <property type="entry name" value="Erythroid Transcription Factor GATA-1, subunit A"/>
    <property type="match status" value="1"/>
</dbReference>
<dbReference type="InterPro" id="IPR000536">
    <property type="entry name" value="Nucl_hrmn_rcpt_lig-bd"/>
</dbReference>
<organism evidence="19 20">
    <name type="scientific">Dictyocaulus viviparus</name>
    <name type="common">Bovine lungworm</name>
    <dbReference type="NCBI Taxonomy" id="29172"/>
    <lineage>
        <taxon>Eukaryota</taxon>
        <taxon>Metazoa</taxon>
        <taxon>Ecdysozoa</taxon>
        <taxon>Nematoda</taxon>
        <taxon>Chromadorea</taxon>
        <taxon>Rhabditida</taxon>
        <taxon>Rhabditina</taxon>
        <taxon>Rhabditomorpha</taxon>
        <taxon>Strongyloidea</taxon>
        <taxon>Metastrongylidae</taxon>
        <taxon>Dictyocaulus</taxon>
    </lineage>
</organism>
<dbReference type="CDD" id="cd07161">
    <property type="entry name" value="NR_DBD_EcR"/>
    <property type="match status" value="1"/>
</dbReference>
<evidence type="ECO:0000256" key="5">
    <source>
        <dbReference type="ARBA" id="ARBA00022692"/>
    </source>
</evidence>
<proteinExistence type="inferred from homology"/>
<evidence type="ECO:0000256" key="3">
    <source>
        <dbReference type="ARBA" id="ARBA00022676"/>
    </source>
</evidence>
<evidence type="ECO:0000256" key="2">
    <source>
        <dbReference type="ARBA" id="ARBA00008744"/>
    </source>
</evidence>
<dbReference type="InterPro" id="IPR013088">
    <property type="entry name" value="Znf_NHR/GATA"/>
</dbReference>
<accession>A0A0D8XTF1</accession>
<dbReference type="Pfam" id="PF00104">
    <property type="entry name" value="Hormone_recep"/>
    <property type="match status" value="1"/>
</dbReference>
<keyword evidence="7" id="KW-0863">Zinc-finger</keyword>
<protein>
    <submittedName>
        <fullName evidence="19">Zinc finger, C4 type</fullName>
    </submittedName>
</protein>
<dbReference type="AlphaFoldDB" id="A0A0D8XTF1"/>
<feature type="transmembrane region" description="Helical" evidence="16">
    <location>
        <begin position="78"/>
        <end position="94"/>
    </location>
</feature>
<dbReference type="SMART" id="SM00430">
    <property type="entry name" value="HOLI"/>
    <property type="match status" value="1"/>
</dbReference>
<keyword evidence="8" id="KW-0862">Zinc</keyword>
<dbReference type="SMART" id="SM00399">
    <property type="entry name" value="ZnF_C4"/>
    <property type="match status" value="1"/>
</dbReference>
<dbReference type="InterPro" id="IPR001628">
    <property type="entry name" value="Znf_hrmn_rcpt"/>
</dbReference>
<evidence type="ECO:0000256" key="4">
    <source>
        <dbReference type="ARBA" id="ARBA00022679"/>
    </source>
</evidence>
<dbReference type="EMBL" id="KN716293">
    <property type="protein sequence ID" value="KJH47780.1"/>
    <property type="molecule type" value="Genomic_DNA"/>
</dbReference>
<evidence type="ECO:0000256" key="7">
    <source>
        <dbReference type="ARBA" id="ARBA00022771"/>
    </source>
</evidence>
<feature type="transmembrane region" description="Helical" evidence="16">
    <location>
        <begin position="199"/>
        <end position="218"/>
    </location>
</feature>
<keyword evidence="20" id="KW-1185">Reference proteome</keyword>
<evidence type="ECO:0000256" key="16">
    <source>
        <dbReference type="SAM" id="Phobius"/>
    </source>
</evidence>
<name>A0A0D8XTF1_DICVI</name>
<dbReference type="PRINTS" id="PR00398">
    <property type="entry name" value="STRDHORMONER"/>
</dbReference>
<keyword evidence="9 16" id="KW-1133">Transmembrane helix</keyword>
<dbReference type="PANTHER" id="PTHR31488">
    <property type="entry name" value="DPY-19-LIKE 1, LIKE (H. SAPIENS)"/>
    <property type="match status" value="1"/>
</dbReference>
<reference evidence="19 20" key="1">
    <citation type="submission" date="2013-11" db="EMBL/GenBank/DDBJ databases">
        <title>Draft genome of the bovine lungworm Dictyocaulus viviparus.</title>
        <authorList>
            <person name="Mitreva M."/>
        </authorList>
    </citation>
    <scope>NUCLEOTIDE SEQUENCE [LARGE SCALE GENOMIC DNA]</scope>
    <source>
        <strain evidence="19 20">HannoverDv2000</strain>
    </source>
</reference>
<dbReference type="InterPro" id="IPR035500">
    <property type="entry name" value="NHR-like_dom_sf"/>
</dbReference>
<evidence type="ECO:0000256" key="9">
    <source>
        <dbReference type="ARBA" id="ARBA00022989"/>
    </source>
</evidence>
<feature type="transmembrane region" description="Helical" evidence="16">
    <location>
        <begin position="148"/>
        <end position="166"/>
    </location>
</feature>
<evidence type="ECO:0000256" key="12">
    <source>
        <dbReference type="ARBA" id="ARBA00023136"/>
    </source>
</evidence>
<evidence type="ECO:0000256" key="6">
    <source>
        <dbReference type="ARBA" id="ARBA00022723"/>
    </source>
</evidence>
<keyword evidence="3" id="KW-0328">Glycosyltransferase</keyword>
<dbReference type="PROSITE" id="PS51843">
    <property type="entry name" value="NR_LBD"/>
    <property type="match status" value="1"/>
</dbReference>
<feature type="domain" description="Nuclear receptor" evidence="17">
    <location>
        <begin position="549"/>
        <end position="624"/>
    </location>
</feature>
<dbReference type="PANTHER" id="PTHR31488:SF1">
    <property type="entry name" value="C-MANNOSYLTRANSFERASE DPY19L1"/>
    <property type="match status" value="1"/>
</dbReference>
<keyword evidence="12 16" id="KW-0472">Membrane</keyword>
<dbReference type="GO" id="GO:0005637">
    <property type="term" value="C:nuclear inner membrane"/>
    <property type="evidence" value="ECO:0007669"/>
    <property type="project" value="TreeGrafter"/>
</dbReference>
<evidence type="ECO:0000256" key="11">
    <source>
        <dbReference type="ARBA" id="ARBA00023125"/>
    </source>
</evidence>
<comment type="subcellular location">
    <subcellularLocation>
        <location evidence="1">Membrane</location>
        <topology evidence="1">Multi-pass membrane protein</topology>
    </subcellularLocation>
</comment>
<feature type="transmembrane region" description="Helical" evidence="16">
    <location>
        <begin position="124"/>
        <end position="141"/>
    </location>
</feature>
<dbReference type="GO" id="GO:0008270">
    <property type="term" value="F:zinc ion binding"/>
    <property type="evidence" value="ECO:0007669"/>
    <property type="project" value="UniProtKB-KW"/>
</dbReference>
<dbReference type="GO" id="GO:0043565">
    <property type="term" value="F:sequence-specific DNA binding"/>
    <property type="evidence" value="ECO:0007669"/>
    <property type="project" value="InterPro"/>
</dbReference>
<feature type="transmembrane region" description="Helical" evidence="16">
    <location>
        <begin position="310"/>
        <end position="327"/>
    </location>
</feature>